<keyword evidence="3" id="KW-0067">ATP-binding</keyword>
<evidence type="ECO:0000256" key="1">
    <source>
        <dbReference type="SAM" id="MobiDB-lite"/>
    </source>
</evidence>
<keyword evidence="2" id="KW-1133">Transmembrane helix</keyword>
<organism evidence="3 4">
    <name type="scientific">Venturia nashicola</name>
    <dbReference type="NCBI Taxonomy" id="86259"/>
    <lineage>
        <taxon>Eukaryota</taxon>
        <taxon>Fungi</taxon>
        <taxon>Dikarya</taxon>
        <taxon>Ascomycota</taxon>
        <taxon>Pezizomycotina</taxon>
        <taxon>Dothideomycetes</taxon>
        <taxon>Pleosporomycetidae</taxon>
        <taxon>Venturiales</taxon>
        <taxon>Venturiaceae</taxon>
        <taxon>Venturia</taxon>
    </lineage>
</organism>
<evidence type="ECO:0000313" key="4">
    <source>
        <dbReference type="Proteomes" id="UP000298493"/>
    </source>
</evidence>
<proteinExistence type="predicted"/>
<keyword evidence="2" id="KW-0812">Transmembrane</keyword>
<keyword evidence="3" id="KW-0378">Hydrolase</keyword>
<keyword evidence="4" id="KW-1185">Reference proteome</keyword>
<sequence>MSEFQIGGTAGHRSGFHVLVVLCFANGAICYLIHGANYAFVPVLLGAALLFDIFWPKVGGVERSREDFENKVSQNDFSMSTNLAFDEFDLMNFGPKVDLVLASNSESTPVSQLATNQSEENNNPMRTDDDPAPSTPAQRQTSESDDYWDEKFRSKMCQEHGQMTVSKPGQGGKWQQRDESKARLARMQKLIDAKNAELGVTR</sequence>
<dbReference type="EMBL" id="SNSC02000008">
    <property type="protein sequence ID" value="TID22009.1"/>
    <property type="molecule type" value="Genomic_DNA"/>
</dbReference>
<keyword evidence="3" id="KW-0347">Helicase</keyword>
<gene>
    <name evidence="3" type="ORF">E6O75_ATG10802</name>
</gene>
<accession>A0A4Z1P5W5</accession>
<dbReference type="AlphaFoldDB" id="A0A4Z1P5W5"/>
<comment type="caution">
    <text evidence="3">The sequence shown here is derived from an EMBL/GenBank/DDBJ whole genome shotgun (WGS) entry which is preliminary data.</text>
</comment>
<dbReference type="Proteomes" id="UP000298493">
    <property type="component" value="Unassembled WGS sequence"/>
</dbReference>
<evidence type="ECO:0000313" key="3">
    <source>
        <dbReference type="EMBL" id="TID22009.1"/>
    </source>
</evidence>
<feature type="region of interest" description="Disordered" evidence="1">
    <location>
        <begin position="108"/>
        <end position="182"/>
    </location>
</feature>
<feature type="compositionally biased region" description="Basic and acidic residues" evidence="1">
    <location>
        <begin position="149"/>
        <end position="158"/>
    </location>
</feature>
<feature type="transmembrane region" description="Helical" evidence="2">
    <location>
        <begin position="16"/>
        <end position="34"/>
    </location>
</feature>
<keyword evidence="2" id="KW-0472">Membrane</keyword>
<keyword evidence="3" id="KW-0547">Nucleotide-binding</keyword>
<protein>
    <submittedName>
        <fullName evidence="3">Pre-mRNA-splicing factor ATP-dependent RNA helicase-like protein</fullName>
    </submittedName>
</protein>
<evidence type="ECO:0000256" key="2">
    <source>
        <dbReference type="SAM" id="Phobius"/>
    </source>
</evidence>
<reference evidence="3 4" key="1">
    <citation type="submission" date="2019-04" db="EMBL/GenBank/DDBJ databases">
        <title>High contiguity whole genome sequence and gene annotation resource for two Venturia nashicola isolates.</title>
        <authorList>
            <person name="Prokchorchik M."/>
            <person name="Won K."/>
            <person name="Lee Y."/>
            <person name="Choi E.D."/>
            <person name="Segonzac C."/>
            <person name="Sohn K.H."/>
        </authorList>
    </citation>
    <scope>NUCLEOTIDE SEQUENCE [LARGE SCALE GENOMIC DNA]</scope>
    <source>
        <strain evidence="3 4">PRI2</strain>
    </source>
</reference>
<name>A0A4Z1P5W5_9PEZI</name>
<dbReference type="GO" id="GO:0004386">
    <property type="term" value="F:helicase activity"/>
    <property type="evidence" value="ECO:0007669"/>
    <property type="project" value="UniProtKB-KW"/>
</dbReference>
<feature type="compositionally biased region" description="Polar residues" evidence="1">
    <location>
        <begin position="108"/>
        <end position="125"/>
    </location>
</feature>
<feature type="transmembrane region" description="Helical" evidence="2">
    <location>
        <begin position="40"/>
        <end position="58"/>
    </location>
</feature>